<organism evidence="1 2">
    <name type="scientific">Entamoeba histolytica</name>
    <dbReference type="NCBI Taxonomy" id="5759"/>
    <lineage>
        <taxon>Eukaryota</taxon>
        <taxon>Amoebozoa</taxon>
        <taxon>Evosea</taxon>
        <taxon>Archamoebae</taxon>
        <taxon>Mastigamoebida</taxon>
        <taxon>Entamoebidae</taxon>
        <taxon>Entamoeba</taxon>
    </lineage>
</organism>
<accession>A0A5K1V2I4</accession>
<dbReference type="Gene3D" id="3.90.980.20">
    <property type="match status" value="1"/>
</dbReference>
<dbReference type="EMBL" id="BDEQ01000001">
    <property type="protein sequence ID" value="GAT94807.1"/>
    <property type="molecule type" value="Genomic_DNA"/>
</dbReference>
<protein>
    <submittedName>
        <fullName evidence="1">Uncharacterized protein</fullName>
    </submittedName>
</protein>
<sequence length="202" mass="24260">MQTPEPGRDSEEISPRCLCCICEQEDTLIKENKIKTTKLCILILRSLKKLHPMTDYFSLKKDIYLFIKNHWSILKKIKLFQKPNWKKCILDALNHCSSIESGKDVFHYRGYYRLCDEKLIPTKEILFEKDKIKEDLFNIIDILSKQIETNIQLLNLLYHEIPFKKNDRRSYDFIINTRDILERQKYFYEKICYSSSILLSHL</sequence>
<dbReference type="VEuPathDB" id="AmoebaDB:KM1_043240"/>
<dbReference type="AlphaFoldDB" id="A0A5K1V2I4"/>
<dbReference type="OMA" id="CICEQEV"/>
<dbReference type="VEuPathDB" id="AmoebaDB:EHI7A_037220"/>
<evidence type="ECO:0000313" key="1">
    <source>
        <dbReference type="EMBL" id="GAT94807.1"/>
    </source>
</evidence>
<proteinExistence type="predicted"/>
<dbReference type="VEuPathDB" id="AmoebaDB:EHI5A_035390"/>
<evidence type="ECO:0000313" key="2">
    <source>
        <dbReference type="Proteomes" id="UP000078387"/>
    </source>
</evidence>
<gene>
    <name evidence="1" type="ORF">CL6EHI_100450</name>
</gene>
<reference evidence="1 2" key="1">
    <citation type="submission" date="2016-05" db="EMBL/GenBank/DDBJ databases">
        <title>First whole genome sequencing of Entamoeba histolytica HM1:IMSS-clone-6.</title>
        <authorList>
            <person name="Mukherjee Avik.K."/>
            <person name="Izumyama S."/>
            <person name="Nakada-Tsukui K."/>
            <person name="Nozaki T."/>
        </authorList>
    </citation>
    <scope>NUCLEOTIDE SEQUENCE [LARGE SCALE GENOMIC DNA]</scope>
    <source>
        <strain evidence="1 2">HM1:IMSS clone 6</strain>
    </source>
</reference>
<dbReference type="VEuPathDB" id="AmoebaDB:EHI_100450"/>
<dbReference type="Proteomes" id="UP000078387">
    <property type="component" value="Unassembled WGS sequence"/>
</dbReference>
<name>A0A5K1V2I4_ENTHI</name>
<comment type="caution">
    <text evidence="1">The sequence shown here is derived from an EMBL/GenBank/DDBJ whole genome shotgun (WGS) entry which is preliminary data.</text>
</comment>
<dbReference type="VEuPathDB" id="AmoebaDB:EHI8A_013630"/>